<dbReference type="Pfam" id="PF00072">
    <property type="entry name" value="Response_reg"/>
    <property type="match status" value="1"/>
</dbReference>
<dbReference type="Gene3D" id="3.40.50.2300">
    <property type="match status" value="1"/>
</dbReference>
<evidence type="ECO:0000256" key="1">
    <source>
        <dbReference type="ARBA" id="ARBA00018672"/>
    </source>
</evidence>
<dbReference type="InterPro" id="IPR001867">
    <property type="entry name" value="OmpR/PhoB-type_DNA-bd"/>
</dbReference>
<dbReference type="GO" id="GO:0032993">
    <property type="term" value="C:protein-DNA complex"/>
    <property type="evidence" value="ECO:0007669"/>
    <property type="project" value="TreeGrafter"/>
</dbReference>
<dbReference type="GO" id="GO:0006355">
    <property type="term" value="P:regulation of DNA-templated transcription"/>
    <property type="evidence" value="ECO:0007669"/>
    <property type="project" value="InterPro"/>
</dbReference>
<evidence type="ECO:0000256" key="8">
    <source>
        <dbReference type="PROSITE-ProRule" id="PRU00169"/>
    </source>
</evidence>
<evidence type="ECO:0000256" key="2">
    <source>
        <dbReference type="ARBA" id="ARBA00022553"/>
    </source>
</evidence>
<dbReference type="SMART" id="SM00448">
    <property type="entry name" value="REC"/>
    <property type="match status" value="1"/>
</dbReference>
<evidence type="ECO:0000256" key="9">
    <source>
        <dbReference type="PROSITE-ProRule" id="PRU01091"/>
    </source>
</evidence>
<dbReference type="GO" id="GO:0005829">
    <property type="term" value="C:cytosol"/>
    <property type="evidence" value="ECO:0007669"/>
    <property type="project" value="TreeGrafter"/>
</dbReference>
<dbReference type="PROSITE" id="PS50110">
    <property type="entry name" value="RESPONSE_REGULATORY"/>
    <property type="match status" value="1"/>
</dbReference>
<keyword evidence="3" id="KW-0902">Two-component regulatory system</keyword>
<dbReference type="CDD" id="cd17574">
    <property type="entry name" value="REC_OmpR"/>
    <property type="match status" value="1"/>
</dbReference>
<dbReference type="PANTHER" id="PTHR48111">
    <property type="entry name" value="REGULATOR OF RPOS"/>
    <property type="match status" value="1"/>
</dbReference>
<accession>A0A1E3A1M7</accession>
<dbReference type="InterPro" id="IPR001789">
    <property type="entry name" value="Sig_transdc_resp-reg_receiver"/>
</dbReference>
<dbReference type="RefSeq" id="WP_069154857.1">
    <property type="nucleotide sequence ID" value="NZ_MCGH01000004.1"/>
</dbReference>
<dbReference type="EMBL" id="MCGH01000004">
    <property type="protein sequence ID" value="ODM02311.1"/>
    <property type="molecule type" value="Genomic_DNA"/>
</dbReference>
<evidence type="ECO:0000256" key="7">
    <source>
        <dbReference type="ARBA" id="ARBA00024867"/>
    </source>
</evidence>
<dbReference type="Proteomes" id="UP000094067">
    <property type="component" value="Unassembled WGS sequence"/>
</dbReference>
<gene>
    <name evidence="12" type="primary">arlR_3</name>
    <name evidence="12" type="ORF">BEI61_05473</name>
</gene>
<proteinExistence type="predicted"/>
<keyword evidence="4" id="KW-0805">Transcription regulation</keyword>
<reference evidence="12 13" key="1">
    <citation type="submission" date="2016-07" db="EMBL/GenBank/DDBJ databases">
        <title>Characterization of isolates of Eisenbergiella tayi derived from blood cultures, using whole genome sequencing.</title>
        <authorList>
            <person name="Burdz T."/>
            <person name="Wiebe D."/>
            <person name="Huynh C."/>
            <person name="Bernard K."/>
        </authorList>
    </citation>
    <scope>NUCLEOTIDE SEQUENCE [LARGE SCALE GENOMIC DNA]</scope>
    <source>
        <strain evidence="12 13">NML 110608</strain>
    </source>
</reference>
<feature type="domain" description="Response regulatory" evidence="10">
    <location>
        <begin position="5"/>
        <end position="118"/>
    </location>
</feature>
<feature type="domain" description="OmpR/PhoB-type" evidence="11">
    <location>
        <begin position="131"/>
        <end position="230"/>
    </location>
</feature>
<evidence type="ECO:0000256" key="3">
    <source>
        <dbReference type="ARBA" id="ARBA00023012"/>
    </source>
</evidence>
<dbReference type="PANTHER" id="PTHR48111:SF40">
    <property type="entry name" value="PHOSPHATE REGULON TRANSCRIPTIONAL REGULATORY PROTEIN PHOB"/>
    <property type="match status" value="1"/>
</dbReference>
<evidence type="ECO:0000313" key="13">
    <source>
        <dbReference type="Proteomes" id="UP000094067"/>
    </source>
</evidence>
<dbReference type="InterPro" id="IPR036388">
    <property type="entry name" value="WH-like_DNA-bd_sf"/>
</dbReference>
<organism evidence="12 13">
    <name type="scientific">Eisenbergiella tayi</name>
    <dbReference type="NCBI Taxonomy" id="1432052"/>
    <lineage>
        <taxon>Bacteria</taxon>
        <taxon>Bacillati</taxon>
        <taxon>Bacillota</taxon>
        <taxon>Clostridia</taxon>
        <taxon>Lachnospirales</taxon>
        <taxon>Lachnospiraceae</taxon>
        <taxon>Eisenbergiella</taxon>
    </lineage>
</organism>
<dbReference type="InterPro" id="IPR039420">
    <property type="entry name" value="WalR-like"/>
</dbReference>
<feature type="modified residue" description="4-aspartylphosphate" evidence="8">
    <location>
        <position position="54"/>
    </location>
</feature>
<evidence type="ECO:0000256" key="6">
    <source>
        <dbReference type="ARBA" id="ARBA00023163"/>
    </source>
</evidence>
<evidence type="ECO:0000259" key="10">
    <source>
        <dbReference type="PROSITE" id="PS50110"/>
    </source>
</evidence>
<dbReference type="InterPro" id="IPR011006">
    <property type="entry name" value="CheY-like_superfamily"/>
</dbReference>
<dbReference type="CDD" id="cd00383">
    <property type="entry name" value="trans_reg_C"/>
    <property type="match status" value="1"/>
</dbReference>
<keyword evidence="6" id="KW-0804">Transcription</keyword>
<comment type="function">
    <text evidence="7">May play the central regulatory role in sporulation. It may be an element of the effector pathway responsible for the activation of sporulation genes in response to nutritional stress. Spo0A may act in concert with spo0H (a sigma factor) to control the expression of some genes that are critical to the sporulation process.</text>
</comment>
<protein>
    <recommendedName>
        <fullName evidence="1">Stage 0 sporulation protein A homolog</fullName>
    </recommendedName>
</protein>
<sequence>MMKKKVLIIDDDLNICREIKYSMQNETTDVYYALSAQEGFEQFAKHHFCLVIMDVSLSETDGFQLLKAMREVKPIPILVLSASAKSEEKISALHAGANVYLEKPYELEECLAHAQSLMRLYSELKPSESRHYTLVFGMDMMIDPARHQATLKGKPLDLTRKEFDLLFCLASHAGQVLSREQLYNQVWNNDSDFNVDDSVRNHIKRLRKKLTPSGREYIKNVWGGGYCFSPEDTADSQ</sequence>
<dbReference type="SMART" id="SM00862">
    <property type="entry name" value="Trans_reg_C"/>
    <property type="match status" value="1"/>
</dbReference>
<comment type="caution">
    <text evidence="12">The sequence shown here is derived from an EMBL/GenBank/DDBJ whole genome shotgun (WGS) entry which is preliminary data.</text>
</comment>
<dbReference type="Gene3D" id="1.10.10.10">
    <property type="entry name" value="Winged helix-like DNA-binding domain superfamily/Winged helix DNA-binding domain"/>
    <property type="match status" value="1"/>
</dbReference>
<keyword evidence="2 8" id="KW-0597">Phosphoprotein</keyword>
<dbReference type="Pfam" id="PF00486">
    <property type="entry name" value="Trans_reg_C"/>
    <property type="match status" value="1"/>
</dbReference>
<dbReference type="SUPFAM" id="SSF52172">
    <property type="entry name" value="CheY-like"/>
    <property type="match status" value="1"/>
</dbReference>
<evidence type="ECO:0000259" key="11">
    <source>
        <dbReference type="PROSITE" id="PS51755"/>
    </source>
</evidence>
<name>A0A1E3A1M7_9FIRM</name>
<dbReference type="GO" id="GO:0000976">
    <property type="term" value="F:transcription cis-regulatory region binding"/>
    <property type="evidence" value="ECO:0007669"/>
    <property type="project" value="TreeGrafter"/>
</dbReference>
<dbReference type="GO" id="GO:0000156">
    <property type="term" value="F:phosphorelay response regulator activity"/>
    <property type="evidence" value="ECO:0007669"/>
    <property type="project" value="TreeGrafter"/>
</dbReference>
<evidence type="ECO:0000256" key="5">
    <source>
        <dbReference type="ARBA" id="ARBA00023125"/>
    </source>
</evidence>
<dbReference type="AlphaFoldDB" id="A0A1E3A1M7"/>
<keyword evidence="5 9" id="KW-0238">DNA-binding</keyword>
<dbReference type="PROSITE" id="PS51755">
    <property type="entry name" value="OMPR_PHOB"/>
    <property type="match status" value="1"/>
</dbReference>
<evidence type="ECO:0000313" key="12">
    <source>
        <dbReference type="EMBL" id="ODM02311.1"/>
    </source>
</evidence>
<evidence type="ECO:0000256" key="4">
    <source>
        <dbReference type="ARBA" id="ARBA00023015"/>
    </source>
</evidence>
<feature type="DNA-binding region" description="OmpR/PhoB-type" evidence="9">
    <location>
        <begin position="131"/>
        <end position="230"/>
    </location>
</feature>